<evidence type="ECO:0000313" key="5">
    <source>
        <dbReference type="Proteomes" id="UP001497516"/>
    </source>
</evidence>
<keyword evidence="3" id="KW-0812">Transmembrane</keyword>
<dbReference type="AlphaFoldDB" id="A0AAV2E8Y3"/>
<evidence type="ECO:0000256" key="3">
    <source>
        <dbReference type="SAM" id="Phobius"/>
    </source>
</evidence>
<gene>
    <name evidence="4" type="ORF">LTRI10_LOCUS23334</name>
</gene>
<dbReference type="EMBL" id="OZ034817">
    <property type="protein sequence ID" value="CAL1381985.1"/>
    <property type="molecule type" value="Genomic_DNA"/>
</dbReference>
<feature type="coiled-coil region" evidence="1">
    <location>
        <begin position="145"/>
        <end position="263"/>
    </location>
</feature>
<proteinExistence type="predicted"/>
<keyword evidence="3" id="KW-0472">Membrane</keyword>
<evidence type="ECO:0000256" key="1">
    <source>
        <dbReference type="SAM" id="Coils"/>
    </source>
</evidence>
<feature type="compositionally biased region" description="Polar residues" evidence="2">
    <location>
        <begin position="39"/>
        <end position="54"/>
    </location>
</feature>
<dbReference type="Proteomes" id="UP001497516">
    <property type="component" value="Chromosome 4"/>
</dbReference>
<name>A0AAV2E8Y3_9ROSI</name>
<feature type="transmembrane region" description="Helical" evidence="3">
    <location>
        <begin position="596"/>
        <end position="616"/>
    </location>
</feature>
<feature type="compositionally biased region" description="Polar residues" evidence="2">
    <location>
        <begin position="8"/>
        <end position="31"/>
    </location>
</feature>
<evidence type="ECO:0000313" key="4">
    <source>
        <dbReference type="EMBL" id="CAL1381985.1"/>
    </source>
</evidence>
<feature type="region of interest" description="Disordered" evidence="2">
    <location>
        <begin position="1"/>
        <end position="54"/>
    </location>
</feature>
<keyword evidence="3" id="KW-1133">Transmembrane helix</keyword>
<sequence>MAKKKNHNQNGKTENEEALNNPTPMHQQQDQEPVLAMADQQQPPSLSRISSLEVSENEKLKALNQRLIKTVAAKRQDVETLEREKKGLQSELEKRAADFLAGSDEIACSEIERSVAFEALKEMEDAFKRGNLEKEGEIWSLREVIEKLTGDVESERERLSKICREKYAIESELSGRVEEAERLKAIVKEMEEKQNTSEGKILELKVDIDGLSSQKKDVEKKVELLERVRDSAEMNLSVRVSEIEALKAEIERILDEKNAIEIEKSDQIVKIGCLEEEIKGLNDSVLSFTTENGLLSEKVIELEMSYGDAIEKETAMRREIDSLIVEQREKIKMVETLTEEKDSLGRMIDSVSGELEGKNLLIDKLSREKEEIEGISKSKESEVAELLNKVSELAGSLIAANDSIKAQEARNNELASDRTQYRERLERLKVEKHDLQLALEDEQGYGANLRSKLAEESIRIEEAAVKLEKANSEKESLMEEKKAVEADIESLKNLSGAIEKKLAETHVENVELEGKLKSTEKELDRALSLLSNTVKLVSQSSSSSNGSVDGGVQKVEEQVEAIRSCFRDKDAKVEEMKQRVGALEKSVAGAEKKKSFWAMVSSVTTVVAAASLAFAVKVR</sequence>
<organism evidence="4 5">
    <name type="scientific">Linum trigynum</name>
    <dbReference type="NCBI Taxonomy" id="586398"/>
    <lineage>
        <taxon>Eukaryota</taxon>
        <taxon>Viridiplantae</taxon>
        <taxon>Streptophyta</taxon>
        <taxon>Embryophyta</taxon>
        <taxon>Tracheophyta</taxon>
        <taxon>Spermatophyta</taxon>
        <taxon>Magnoliopsida</taxon>
        <taxon>eudicotyledons</taxon>
        <taxon>Gunneridae</taxon>
        <taxon>Pentapetalae</taxon>
        <taxon>rosids</taxon>
        <taxon>fabids</taxon>
        <taxon>Malpighiales</taxon>
        <taxon>Linaceae</taxon>
        <taxon>Linum</taxon>
    </lineage>
</organism>
<evidence type="ECO:0000256" key="2">
    <source>
        <dbReference type="SAM" id="MobiDB-lite"/>
    </source>
</evidence>
<keyword evidence="5" id="KW-1185">Reference proteome</keyword>
<reference evidence="4 5" key="1">
    <citation type="submission" date="2024-04" db="EMBL/GenBank/DDBJ databases">
        <authorList>
            <person name="Fracassetti M."/>
        </authorList>
    </citation>
    <scope>NUCLEOTIDE SEQUENCE [LARGE SCALE GENOMIC DNA]</scope>
</reference>
<feature type="coiled-coil region" evidence="1">
    <location>
        <begin position="57"/>
        <end position="98"/>
    </location>
</feature>
<protein>
    <submittedName>
        <fullName evidence="4">Uncharacterized protein</fullName>
    </submittedName>
</protein>
<keyword evidence="1" id="KW-0175">Coiled coil</keyword>
<feature type="coiled-coil region" evidence="1">
    <location>
        <begin position="362"/>
        <end position="529"/>
    </location>
</feature>
<accession>A0AAV2E8Y3</accession>